<evidence type="ECO:0000313" key="1">
    <source>
        <dbReference type="EMBL" id="KAJ8674504.1"/>
    </source>
</evidence>
<reference evidence="1" key="1">
    <citation type="submission" date="2023-04" db="EMBL/GenBank/DDBJ databases">
        <title>A chromosome-level genome assembly of the parasitoid wasp Eretmocerus hayati.</title>
        <authorList>
            <person name="Zhong Y."/>
            <person name="Liu S."/>
            <person name="Liu Y."/>
        </authorList>
    </citation>
    <scope>NUCLEOTIDE SEQUENCE</scope>
    <source>
        <strain evidence="1">ZJU_SS_LIU_2023</strain>
    </source>
</reference>
<keyword evidence="2" id="KW-1185">Reference proteome</keyword>
<evidence type="ECO:0000313" key="2">
    <source>
        <dbReference type="Proteomes" id="UP001239111"/>
    </source>
</evidence>
<protein>
    <submittedName>
        <fullName evidence="1">Uncharacterized protein</fullName>
    </submittedName>
</protein>
<organism evidence="1 2">
    <name type="scientific">Eretmocerus hayati</name>
    <dbReference type="NCBI Taxonomy" id="131215"/>
    <lineage>
        <taxon>Eukaryota</taxon>
        <taxon>Metazoa</taxon>
        <taxon>Ecdysozoa</taxon>
        <taxon>Arthropoda</taxon>
        <taxon>Hexapoda</taxon>
        <taxon>Insecta</taxon>
        <taxon>Pterygota</taxon>
        <taxon>Neoptera</taxon>
        <taxon>Endopterygota</taxon>
        <taxon>Hymenoptera</taxon>
        <taxon>Apocrita</taxon>
        <taxon>Proctotrupomorpha</taxon>
        <taxon>Chalcidoidea</taxon>
        <taxon>Aphelinidae</taxon>
        <taxon>Aphelininae</taxon>
        <taxon>Eretmocerus</taxon>
    </lineage>
</organism>
<accession>A0ACC2NTU2</accession>
<gene>
    <name evidence="1" type="ORF">QAD02_005766</name>
</gene>
<proteinExistence type="predicted"/>
<comment type="caution">
    <text evidence="1">The sequence shown here is derived from an EMBL/GenBank/DDBJ whole genome shotgun (WGS) entry which is preliminary data.</text>
</comment>
<sequence>MLFTAWALICVGLLTTAGGEKGRSDGFDEELMLKTETDIPINTISVQGVAGHSASLPCDTQFKDPKDAVTMVLWFKESTGEPVYSYDARSLPHGKTKLWSLEQFWGNRATFHATAPAQLVVQNVQEADAGEYRCRVDFRNSQSKNLKVNLTII</sequence>
<feature type="non-terminal residue" evidence="1">
    <location>
        <position position="153"/>
    </location>
</feature>
<dbReference type="Proteomes" id="UP001239111">
    <property type="component" value="Chromosome 3"/>
</dbReference>
<dbReference type="EMBL" id="CM056743">
    <property type="protein sequence ID" value="KAJ8674504.1"/>
    <property type="molecule type" value="Genomic_DNA"/>
</dbReference>
<name>A0ACC2NTU2_9HYME</name>